<feature type="domain" description="DUF2470" evidence="1">
    <location>
        <begin position="12"/>
        <end position="93"/>
    </location>
</feature>
<dbReference type="PANTHER" id="PTHR37783:SF1">
    <property type="entry name" value="MEMBRANE PROTEIN, PUTATIVE (AFU_ORTHOLOGUE AFUA_1G04315)-RELATED"/>
    <property type="match status" value="1"/>
</dbReference>
<keyword evidence="3" id="KW-1185">Reference proteome</keyword>
<dbReference type="PANTHER" id="PTHR37783">
    <property type="entry name" value="MEMBRANE PROTEIN, PUTATIVE (AFU_ORTHOLOGUE AFUA_1G04315)-RELATED"/>
    <property type="match status" value="1"/>
</dbReference>
<proteinExistence type="predicted"/>
<evidence type="ECO:0000313" key="2">
    <source>
        <dbReference type="EMBL" id="PWW73864.1"/>
    </source>
</evidence>
<name>A0A317SH72_9PEZI</name>
<protein>
    <recommendedName>
        <fullName evidence="1">DUF2470 domain-containing protein</fullName>
    </recommendedName>
</protein>
<gene>
    <name evidence="2" type="ORF">C7212DRAFT_213741</name>
</gene>
<comment type="caution">
    <text evidence="2">The sequence shown here is derived from an EMBL/GenBank/DDBJ whole genome shotgun (WGS) entry which is preliminary data.</text>
</comment>
<dbReference type="OrthoDB" id="5553410at2759"/>
<evidence type="ECO:0000259" key="1">
    <source>
        <dbReference type="Pfam" id="PF10615"/>
    </source>
</evidence>
<evidence type="ECO:0000313" key="3">
    <source>
        <dbReference type="Proteomes" id="UP000246991"/>
    </source>
</evidence>
<dbReference type="InterPro" id="IPR037119">
    <property type="entry name" value="Haem_oxidase_HugZ-like_sf"/>
</dbReference>
<dbReference type="Gene3D" id="3.20.180.10">
    <property type="entry name" value="PNP-oxidase-like"/>
    <property type="match status" value="1"/>
</dbReference>
<organism evidence="2 3">
    <name type="scientific">Tuber magnatum</name>
    <name type="common">white Piedmont truffle</name>
    <dbReference type="NCBI Taxonomy" id="42249"/>
    <lineage>
        <taxon>Eukaryota</taxon>
        <taxon>Fungi</taxon>
        <taxon>Dikarya</taxon>
        <taxon>Ascomycota</taxon>
        <taxon>Pezizomycotina</taxon>
        <taxon>Pezizomycetes</taxon>
        <taxon>Pezizales</taxon>
        <taxon>Tuberaceae</taxon>
        <taxon>Tuber</taxon>
    </lineage>
</organism>
<dbReference type="Pfam" id="PF10615">
    <property type="entry name" value="DUF2470"/>
    <property type="match status" value="1"/>
</dbReference>
<dbReference type="AlphaFoldDB" id="A0A317SH72"/>
<accession>A0A317SH72</accession>
<dbReference type="EMBL" id="PYWC01000072">
    <property type="protein sequence ID" value="PWW73864.1"/>
    <property type="molecule type" value="Genomic_DNA"/>
</dbReference>
<dbReference type="Proteomes" id="UP000246991">
    <property type="component" value="Unassembled WGS sequence"/>
</dbReference>
<sequence>MAEKPTDDAALKAGIIAHMNKDRKISLSHYLQHYSKLPSVMANTAELVDISLSRITLSTRTSLMGTETATTYLPIRPSPMQNLSESGERLVYMANECLTGLGLSPYVIKTYPPPGIVGIVLMVSVLMGLWVFSDEGNLAEGSFARVYLLQNYHPLADFLMRTHRTSFLTIATTHLAECIYLQKSRLRKHQVKPFSKVWWLWIMSGALEGYGVFERFDKEVEEVIKSTKNH</sequence>
<dbReference type="InterPro" id="IPR019595">
    <property type="entry name" value="DUF2470"/>
</dbReference>
<reference evidence="2 3" key="1">
    <citation type="submission" date="2018-03" db="EMBL/GenBank/DDBJ databases">
        <title>Genomes of Pezizomycetes fungi and the evolution of truffles.</title>
        <authorList>
            <person name="Murat C."/>
            <person name="Payen T."/>
            <person name="Noel B."/>
            <person name="Kuo A."/>
            <person name="Martin F.M."/>
        </authorList>
    </citation>
    <scope>NUCLEOTIDE SEQUENCE [LARGE SCALE GENOMIC DNA]</scope>
    <source>
        <strain evidence="2">091103-1</strain>
    </source>
</reference>